<evidence type="ECO:0000313" key="2">
    <source>
        <dbReference type="Proteomes" id="UP000016566"/>
    </source>
</evidence>
<keyword evidence="2" id="KW-1185">Reference proteome</keyword>
<name>U2Z697_9RHOB</name>
<dbReference type="EMBL" id="BATB01000041">
    <property type="protein sequence ID" value="GAD56597.1"/>
    <property type="molecule type" value="Genomic_DNA"/>
</dbReference>
<dbReference type="AlphaFoldDB" id="U2Z697"/>
<reference evidence="1" key="1">
    <citation type="journal article" date="2013" name="Genome Announc.">
        <title>Draft Genome Sequence of Loktanella cinnabarina LL-001T, Isolated from Deep-Sea Floor Sediment.</title>
        <authorList>
            <person name="Nishi S."/>
            <person name="Tsubouchi T."/>
            <person name="Takaki Y."/>
            <person name="Koyanagi R."/>
            <person name="Satoh N."/>
            <person name="Maruyama T."/>
            <person name="Hatada Y."/>
        </authorList>
    </citation>
    <scope>NUCLEOTIDE SEQUENCE [LARGE SCALE GENOMIC DNA]</scope>
    <source>
        <strain evidence="1">LL-001</strain>
    </source>
</reference>
<gene>
    <name evidence="1" type="ORF">MBELCI_2649</name>
</gene>
<sequence length="137" mass="14738">MTLPANKWTVPSLEVSKSLPLKARLFAYIGLHDTLCSEPCSLVRRNSVDAAEFVYSGLGGDVTLRLDIEIDPAGNVTGFDLAGLTAASDLPMLVDLRFDTRDTANPLIGLTHCLFHIVELRAADILAALNDPYLLAG</sequence>
<proteinExistence type="predicted"/>
<accession>U2Z697</accession>
<evidence type="ECO:0000313" key="1">
    <source>
        <dbReference type="EMBL" id="GAD56597.1"/>
    </source>
</evidence>
<comment type="caution">
    <text evidence="1">The sequence shown here is derived from an EMBL/GenBank/DDBJ whole genome shotgun (WGS) entry which is preliminary data.</text>
</comment>
<protein>
    <submittedName>
        <fullName evidence="1">Uncharacterized protein</fullName>
    </submittedName>
</protein>
<dbReference type="Proteomes" id="UP000016566">
    <property type="component" value="Unassembled WGS sequence"/>
</dbReference>
<organism evidence="1 2">
    <name type="scientific">Limimaricola cinnabarinus LL-001</name>
    <dbReference type="NCBI Taxonomy" id="1337093"/>
    <lineage>
        <taxon>Bacteria</taxon>
        <taxon>Pseudomonadati</taxon>
        <taxon>Pseudomonadota</taxon>
        <taxon>Alphaproteobacteria</taxon>
        <taxon>Rhodobacterales</taxon>
        <taxon>Paracoccaceae</taxon>
        <taxon>Limimaricola</taxon>
    </lineage>
</organism>